<reference evidence="2 3" key="1">
    <citation type="submission" date="2023-10" db="EMBL/GenBank/DDBJ databases">
        <title>Host Genetic Regulation of Human Gut Microbial Structural Variation.</title>
        <authorList>
            <person name="Harmsen H.J.M."/>
        </authorList>
    </citation>
    <scope>NUCLEOTIDE SEQUENCE [LARGE SCALE GENOMIC DNA]</scope>
    <source>
        <strain evidence="2 3">HTF-F</strain>
    </source>
</reference>
<name>A0ABU3TXH7_9FIRM</name>
<sequence>MSQTHHIVKLIKNQLYPTYQLHAYMANSKTTPQEGLRLAALITMEWLRQRLGDHVPEELLCLPTPSAYTTSDNTCLPSLHVNAGFVIDIVSLPENGIWTLQITEPDLGSDPGNPKQIRQAVPGRVIETNVGYRISDTQLECGFQTVISDPEGTQQAEVYRLAIIRRLIENPNFGLRQLTKLTEETISLSTVEQVKKLLSIWKNQDNQLPCVVFTRYRENKEDNVPLFVQQNDLRDSWMPKIPLDKIPVQMPKKAGVPYQTEDFARSGVTFFRSYSLEDALFERFISMVGISAQCGDILILNPLCYGGKIQIVPYKSSSARRAVQLEQLSNELRSYSRNKQVSFGMVQFLSMARKGLIQSSADIVERSAKAEEKWEQKLAFCDVQWKETLKKKDQECQSLKEQLERQRLYQERIDKEKEELRKEIAAERQKIETILAEKDEDIAYLKRKLSQPKEHSRIAEWVEENFTGRILLHPKAKALLEDRSAKSISVDLICDALDFLATDYWERRYERISTDEMNNRCSEKYGRPFEVKPTGTTTVEFTPTQYKVKYFQGAAGKPVECPLDFHLGVGNDPENLLRIYFLHDDAKKLIVVGSLPRHLKAVTIK</sequence>
<organism evidence="2 3">
    <name type="scientific">Faecalibacterium wellingii</name>
    <dbReference type="NCBI Taxonomy" id="2929491"/>
    <lineage>
        <taxon>Bacteria</taxon>
        <taxon>Bacillati</taxon>
        <taxon>Bacillota</taxon>
        <taxon>Clostridia</taxon>
        <taxon>Eubacteriales</taxon>
        <taxon>Oscillospiraceae</taxon>
        <taxon>Faecalibacterium</taxon>
    </lineage>
</organism>
<gene>
    <name evidence="2" type="ORF">RX402_04265</name>
</gene>
<protein>
    <submittedName>
        <fullName evidence="2">Uncharacterized protein</fullName>
    </submittedName>
</protein>
<dbReference type="EMBL" id="JAWHPR010000002">
    <property type="protein sequence ID" value="MDU8687965.1"/>
    <property type="molecule type" value="Genomic_DNA"/>
</dbReference>
<keyword evidence="3" id="KW-1185">Reference proteome</keyword>
<feature type="coiled-coil region" evidence="1">
    <location>
        <begin position="386"/>
        <end position="437"/>
    </location>
</feature>
<keyword evidence="1" id="KW-0175">Coiled coil</keyword>
<comment type="caution">
    <text evidence="2">The sequence shown here is derived from an EMBL/GenBank/DDBJ whole genome shotgun (WGS) entry which is preliminary data.</text>
</comment>
<evidence type="ECO:0000313" key="2">
    <source>
        <dbReference type="EMBL" id="MDU8687965.1"/>
    </source>
</evidence>
<evidence type="ECO:0000256" key="1">
    <source>
        <dbReference type="SAM" id="Coils"/>
    </source>
</evidence>
<dbReference type="Proteomes" id="UP001263246">
    <property type="component" value="Unassembled WGS sequence"/>
</dbReference>
<dbReference type="RefSeq" id="WP_249237112.1">
    <property type="nucleotide sequence ID" value="NZ_CP094473.1"/>
</dbReference>
<accession>A0ABU3TXH7</accession>
<evidence type="ECO:0000313" key="3">
    <source>
        <dbReference type="Proteomes" id="UP001263246"/>
    </source>
</evidence>
<proteinExistence type="predicted"/>